<name>A0AAF0YE29_9TREE</name>
<proteinExistence type="predicted"/>
<evidence type="ECO:0000313" key="2">
    <source>
        <dbReference type="Proteomes" id="UP000827549"/>
    </source>
</evidence>
<gene>
    <name evidence="1" type="ORF">LOC62_04G005336</name>
</gene>
<keyword evidence="2" id="KW-1185">Reference proteome</keyword>
<dbReference type="AlphaFoldDB" id="A0AAF0YE29"/>
<dbReference type="EMBL" id="CP086717">
    <property type="protein sequence ID" value="WOO81818.1"/>
    <property type="molecule type" value="Genomic_DNA"/>
</dbReference>
<dbReference type="RefSeq" id="XP_062627850.1">
    <property type="nucleotide sequence ID" value="XM_062771866.1"/>
</dbReference>
<protein>
    <submittedName>
        <fullName evidence="1">Uncharacterized protein</fullName>
    </submittedName>
</protein>
<accession>A0AAF0YE29</accession>
<sequence length="287" mass="31998">MSVTLDHTSYPAIMDLIVAQASPSTLITLRATCRDMNARIRRLMVDAVLHRPTPGGNLALHTRHDGRQLPFLPAYVRTLELAHDVDIGAFTGLHTLCRSGGFTTGTHPAHSVVDFLDVGVFASQSAMRTRVHTHRCVMHFRYDPTSTDDLCLRVMVQHEGVREWVFVLQPSTTATPEWPPAFLLSTLATALWDWDGEKPVSLTVVGGHWSTGKELWADMVHGFTLGRGERPVFIRRPELVFSAIGATRLLTFDAWLEELGFAISSLALRLMCPWKTPFGFAANSKRR</sequence>
<dbReference type="GeneID" id="87808565"/>
<dbReference type="Proteomes" id="UP000827549">
    <property type="component" value="Chromosome 4"/>
</dbReference>
<evidence type="ECO:0000313" key="1">
    <source>
        <dbReference type="EMBL" id="WOO81818.1"/>
    </source>
</evidence>
<organism evidence="1 2">
    <name type="scientific">Vanrija pseudolonga</name>
    <dbReference type="NCBI Taxonomy" id="143232"/>
    <lineage>
        <taxon>Eukaryota</taxon>
        <taxon>Fungi</taxon>
        <taxon>Dikarya</taxon>
        <taxon>Basidiomycota</taxon>
        <taxon>Agaricomycotina</taxon>
        <taxon>Tremellomycetes</taxon>
        <taxon>Trichosporonales</taxon>
        <taxon>Trichosporonaceae</taxon>
        <taxon>Vanrija</taxon>
    </lineage>
</organism>
<reference evidence="1" key="1">
    <citation type="submission" date="2023-10" db="EMBL/GenBank/DDBJ databases">
        <authorList>
            <person name="Noh H."/>
        </authorList>
    </citation>
    <scope>NUCLEOTIDE SEQUENCE</scope>
    <source>
        <strain evidence="1">DUCC4014</strain>
    </source>
</reference>